<reference evidence="2" key="1">
    <citation type="journal article" date="2020" name="Nature">
        <title>Giant virus diversity and host interactions through global metagenomics.</title>
        <authorList>
            <person name="Schulz F."/>
            <person name="Roux S."/>
            <person name="Paez-Espino D."/>
            <person name="Jungbluth S."/>
            <person name="Walsh D.A."/>
            <person name="Denef V.J."/>
            <person name="McMahon K.D."/>
            <person name="Konstantinidis K.T."/>
            <person name="Eloe-Fadrosh E.A."/>
            <person name="Kyrpides N.C."/>
            <person name="Woyke T."/>
        </authorList>
    </citation>
    <scope>NUCLEOTIDE SEQUENCE</scope>
    <source>
        <strain evidence="2">GVMAG-S-1017244-22</strain>
    </source>
</reference>
<accession>A0A6C0LWJ9</accession>
<evidence type="ECO:0000313" key="2">
    <source>
        <dbReference type="EMBL" id="QHU34793.1"/>
    </source>
</evidence>
<organism evidence="2">
    <name type="scientific">viral metagenome</name>
    <dbReference type="NCBI Taxonomy" id="1070528"/>
    <lineage>
        <taxon>unclassified sequences</taxon>
        <taxon>metagenomes</taxon>
        <taxon>organismal metagenomes</taxon>
    </lineage>
</organism>
<dbReference type="AlphaFoldDB" id="A0A6C0LWJ9"/>
<name>A0A6C0LWJ9_9ZZZZ</name>
<protein>
    <recommendedName>
        <fullName evidence="1">DUF5824 domain-containing protein</fullName>
    </recommendedName>
</protein>
<sequence>MKPTKLKEASNIIKVPMRYLPKMLNKKDNKKQVKMLIKSQEQYKKGIYYTREKVASFKSKKSNHIANAHKIYKIENITPTKELALKTGCNLETLIKILRKGEGAYYSSGSRPNQTPQSWGLARLASALTSGKAAAVDYKIINEGCDHKKKAFILANKAKQKYKSGKAKAKKVRIYNVKK</sequence>
<feature type="domain" description="DUF5824" evidence="1">
    <location>
        <begin position="16"/>
        <end position="135"/>
    </location>
</feature>
<dbReference type="EMBL" id="MN740580">
    <property type="protein sequence ID" value="QHU34793.1"/>
    <property type="molecule type" value="Genomic_DNA"/>
</dbReference>
<proteinExistence type="predicted"/>
<dbReference type="Pfam" id="PF19141">
    <property type="entry name" value="DUF5824"/>
    <property type="match status" value="1"/>
</dbReference>
<evidence type="ECO:0000259" key="1">
    <source>
        <dbReference type="Pfam" id="PF19141"/>
    </source>
</evidence>
<dbReference type="InterPro" id="IPR043862">
    <property type="entry name" value="DUF5824"/>
</dbReference>